<dbReference type="InterPro" id="IPR050482">
    <property type="entry name" value="Sensor_HK_TwoCompSys"/>
</dbReference>
<dbReference type="GO" id="GO:0005524">
    <property type="term" value="F:ATP binding"/>
    <property type="evidence" value="ECO:0007669"/>
    <property type="project" value="UniProtKB-KW"/>
</dbReference>
<evidence type="ECO:0000256" key="4">
    <source>
        <dbReference type="ARBA" id="ARBA00022679"/>
    </source>
</evidence>
<evidence type="ECO:0000256" key="3">
    <source>
        <dbReference type="ARBA" id="ARBA00022553"/>
    </source>
</evidence>
<keyword evidence="8" id="KW-0902">Two-component regulatory system</keyword>
<evidence type="ECO:0000256" key="5">
    <source>
        <dbReference type="ARBA" id="ARBA00022741"/>
    </source>
</evidence>
<protein>
    <recommendedName>
        <fullName evidence="2">histidine kinase</fullName>
        <ecNumber evidence="2">2.7.13.3</ecNumber>
    </recommendedName>
</protein>
<dbReference type="PANTHER" id="PTHR24421">
    <property type="entry name" value="NITRATE/NITRITE SENSOR PROTEIN NARX-RELATED"/>
    <property type="match status" value="1"/>
</dbReference>
<dbReference type="InterPro" id="IPR036890">
    <property type="entry name" value="HATPase_C_sf"/>
</dbReference>
<evidence type="ECO:0000256" key="10">
    <source>
        <dbReference type="SAM" id="Phobius"/>
    </source>
</evidence>
<dbReference type="STRING" id="630515.SAMN04489812_3844"/>
<keyword evidence="10" id="KW-0812">Transmembrane</keyword>
<dbReference type="GO" id="GO:0016020">
    <property type="term" value="C:membrane"/>
    <property type="evidence" value="ECO:0007669"/>
    <property type="project" value="InterPro"/>
</dbReference>
<comment type="catalytic activity">
    <reaction evidence="1">
        <text>ATP + protein L-histidine = ADP + protein N-phospho-L-histidine.</text>
        <dbReference type="EC" id="2.7.13.3"/>
    </reaction>
</comment>
<gene>
    <name evidence="12" type="ORF">SAMN04489812_3844</name>
</gene>
<evidence type="ECO:0000256" key="1">
    <source>
        <dbReference type="ARBA" id="ARBA00000085"/>
    </source>
</evidence>
<evidence type="ECO:0000259" key="11">
    <source>
        <dbReference type="Pfam" id="PF07730"/>
    </source>
</evidence>
<keyword evidence="13" id="KW-1185">Reference proteome</keyword>
<dbReference type="EC" id="2.7.13.3" evidence="2"/>
<evidence type="ECO:0000256" key="8">
    <source>
        <dbReference type="ARBA" id="ARBA00023012"/>
    </source>
</evidence>
<feature type="transmembrane region" description="Helical" evidence="10">
    <location>
        <begin position="59"/>
        <end position="87"/>
    </location>
</feature>
<feature type="transmembrane region" description="Helical" evidence="10">
    <location>
        <begin position="93"/>
        <end position="114"/>
    </location>
</feature>
<evidence type="ECO:0000256" key="7">
    <source>
        <dbReference type="ARBA" id="ARBA00022840"/>
    </source>
</evidence>
<dbReference type="Gene3D" id="1.20.5.1930">
    <property type="match status" value="1"/>
</dbReference>
<keyword evidence="4" id="KW-0808">Transferase</keyword>
<keyword evidence="5" id="KW-0547">Nucleotide-binding</keyword>
<dbReference type="EMBL" id="LT629772">
    <property type="protein sequence ID" value="SDT01710.1"/>
    <property type="molecule type" value="Genomic_DNA"/>
</dbReference>
<organism evidence="12 13">
    <name type="scientific">Microlunatus soli</name>
    <dbReference type="NCBI Taxonomy" id="630515"/>
    <lineage>
        <taxon>Bacteria</taxon>
        <taxon>Bacillati</taxon>
        <taxon>Actinomycetota</taxon>
        <taxon>Actinomycetes</taxon>
        <taxon>Propionibacteriales</taxon>
        <taxon>Propionibacteriaceae</taxon>
        <taxon>Microlunatus</taxon>
    </lineage>
</organism>
<feature type="transmembrane region" description="Helical" evidence="10">
    <location>
        <begin position="135"/>
        <end position="161"/>
    </location>
</feature>
<dbReference type="GO" id="GO:0000155">
    <property type="term" value="F:phosphorelay sensor kinase activity"/>
    <property type="evidence" value="ECO:0007669"/>
    <property type="project" value="InterPro"/>
</dbReference>
<dbReference type="InterPro" id="IPR011712">
    <property type="entry name" value="Sig_transdc_His_kin_sub3_dim/P"/>
</dbReference>
<evidence type="ECO:0000313" key="13">
    <source>
        <dbReference type="Proteomes" id="UP000199103"/>
    </source>
</evidence>
<feature type="domain" description="Signal transduction histidine kinase subgroup 3 dimerisation and phosphoacceptor" evidence="11">
    <location>
        <begin position="186"/>
        <end position="248"/>
    </location>
</feature>
<sequence length="395" mass="41645">MTILLITLCWFLSLWAFVAEGSVAGDQQAFGGGWRMIIGFPLALGAGVLLIWRARWPFVVTLVAAIPPICFVSDSAATLVALGWLAAANPPRLRLVIGAVVSFAATSLALWYDAQRIADFAPMQWLFGASAAPDHAVVPLPAVLVIALLLTAIPLGIGLLIGARRAVDRGAVRQQELQTEVTRREERGRIAREMHDVLGHRLSLLNLQAGALEVSADPQQAPEMAKLIRGTTTDALSDLRQVIGVLRDEPPSRPDRSEPDRLAPNRPGLAELPQLIEQSRRAGAGINVTVLLDQPAAAAADLGTAVYRVVQESITNALRHAPGLPLDVTVRGGPGIGVTVEAANPIAASSAGPSPGAGRGLTGMAERVTALGGRISSGPTDQGRFVVAAWLPWQE</sequence>
<keyword evidence="7" id="KW-0067">ATP-binding</keyword>
<evidence type="ECO:0000256" key="6">
    <source>
        <dbReference type="ARBA" id="ARBA00022777"/>
    </source>
</evidence>
<evidence type="ECO:0000313" key="12">
    <source>
        <dbReference type="EMBL" id="SDT01710.1"/>
    </source>
</evidence>
<accession>A0A1H1WY70</accession>
<reference evidence="12 13" key="1">
    <citation type="submission" date="2016-10" db="EMBL/GenBank/DDBJ databases">
        <authorList>
            <person name="de Groot N.N."/>
        </authorList>
    </citation>
    <scope>NUCLEOTIDE SEQUENCE [LARGE SCALE GENOMIC DNA]</scope>
    <source>
        <strain evidence="12 13">DSM 21800</strain>
    </source>
</reference>
<feature type="region of interest" description="Disordered" evidence="9">
    <location>
        <begin position="247"/>
        <end position="271"/>
    </location>
</feature>
<dbReference type="PANTHER" id="PTHR24421:SF10">
    <property type="entry name" value="NITRATE_NITRITE SENSOR PROTEIN NARQ"/>
    <property type="match status" value="1"/>
</dbReference>
<evidence type="ECO:0000256" key="2">
    <source>
        <dbReference type="ARBA" id="ARBA00012438"/>
    </source>
</evidence>
<keyword evidence="6 12" id="KW-0418">Kinase</keyword>
<keyword evidence="3" id="KW-0597">Phosphoprotein</keyword>
<keyword evidence="10" id="KW-1133">Transmembrane helix</keyword>
<dbReference type="AlphaFoldDB" id="A0A1H1WY70"/>
<name>A0A1H1WY70_9ACTN</name>
<dbReference type="CDD" id="cd16917">
    <property type="entry name" value="HATPase_UhpB-NarQ-NarX-like"/>
    <property type="match status" value="1"/>
</dbReference>
<proteinExistence type="predicted"/>
<dbReference type="Gene3D" id="3.30.565.10">
    <property type="entry name" value="Histidine kinase-like ATPase, C-terminal domain"/>
    <property type="match status" value="1"/>
</dbReference>
<feature type="compositionally biased region" description="Basic and acidic residues" evidence="9">
    <location>
        <begin position="247"/>
        <end position="263"/>
    </location>
</feature>
<dbReference type="Pfam" id="PF07730">
    <property type="entry name" value="HisKA_3"/>
    <property type="match status" value="1"/>
</dbReference>
<dbReference type="GO" id="GO:0046983">
    <property type="term" value="F:protein dimerization activity"/>
    <property type="evidence" value="ECO:0007669"/>
    <property type="project" value="InterPro"/>
</dbReference>
<dbReference type="Proteomes" id="UP000199103">
    <property type="component" value="Chromosome I"/>
</dbReference>
<feature type="transmembrane region" description="Helical" evidence="10">
    <location>
        <begin position="34"/>
        <end position="52"/>
    </location>
</feature>
<keyword evidence="10" id="KW-0472">Membrane</keyword>
<evidence type="ECO:0000256" key="9">
    <source>
        <dbReference type="SAM" id="MobiDB-lite"/>
    </source>
</evidence>
<dbReference type="SUPFAM" id="SSF55874">
    <property type="entry name" value="ATPase domain of HSP90 chaperone/DNA topoisomerase II/histidine kinase"/>
    <property type="match status" value="1"/>
</dbReference>